<accession>A0A8J3G949</accession>
<dbReference type="NCBIfam" id="NF003761">
    <property type="entry name" value="PRK05352.1-4"/>
    <property type="match status" value="1"/>
</dbReference>
<comment type="catalytic activity">
    <reaction evidence="8">
        <text>a ubiquinone + n Na(+)(in) + NADH + H(+) = a ubiquinol + n Na(+)(out) + NAD(+)</text>
        <dbReference type="Rhea" id="RHEA:47748"/>
        <dbReference type="Rhea" id="RHEA-COMP:9565"/>
        <dbReference type="Rhea" id="RHEA-COMP:9566"/>
        <dbReference type="ChEBI" id="CHEBI:15378"/>
        <dbReference type="ChEBI" id="CHEBI:16389"/>
        <dbReference type="ChEBI" id="CHEBI:17976"/>
        <dbReference type="ChEBI" id="CHEBI:29101"/>
        <dbReference type="ChEBI" id="CHEBI:57540"/>
        <dbReference type="ChEBI" id="CHEBI:57945"/>
        <dbReference type="EC" id="7.2.1.1"/>
    </reaction>
</comment>
<keyword evidence="6 8" id="KW-0830">Ubiquinone</keyword>
<dbReference type="Pfam" id="PF24836">
    <property type="entry name" value="NQRA_2nd"/>
    <property type="match status" value="1"/>
</dbReference>
<dbReference type="Pfam" id="PF11973">
    <property type="entry name" value="NQRA_SLBB"/>
    <property type="match status" value="1"/>
</dbReference>
<evidence type="ECO:0000256" key="3">
    <source>
        <dbReference type="ARBA" id="ARBA00023027"/>
    </source>
</evidence>
<evidence type="ECO:0000256" key="1">
    <source>
        <dbReference type="ARBA" id="ARBA00022448"/>
    </source>
</evidence>
<sequence>MYMAKPLTLHKGYDIKLVGEAEYTITDLPVSEVVAIKPPDFPGLVPRMMVEPGDEILAGQPLFFDKNDERIKFFSSVSGEVAEIVRGAKRRIMEVRIIPDREERKYVQHDPVDPSKLSREEIIQKLMEGGGWDFIRQRPFSLIAKPEDTPKSIFISCFDTSPLAPDLGYIVDFEKENFEAGLTALKQLANGNLNLGVQDQSGKHVSDKALSADKITSVANENIHPIKGPHPAGNVGIQIHHLDPIKKGELVWYIHPQNVLIIGRLFREGRYRADRVVALTGSSVKSPQYFRAVTGQTMASILDDRIEGDAARVIQGNVLTGINSSSEDFLSHYTNQITVIPEGGEPEFLGWLTPGIKKLSLSKTFFSWLFPDRNYALDTSMRGEERAFVMTGQYDKVLPMNIMPVVLLKSILARDIERMEQLGIYEVSEEDFALCEFVCTSKIEVQRIIAEGLEYVRLEG</sequence>
<evidence type="ECO:0000256" key="8">
    <source>
        <dbReference type="HAMAP-Rule" id="MF_00425"/>
    </source>
</evidence>
<gene>
    <name evidence="8 12" type="primary">nqrA</name>
    <name evidence="12" type="ORF">GCM10007390_25030</name>
</gene>
<dbReference type="InterPro" id="IPR022615">
    <property type="entry name" value="NqrA_C_domain"/>
</dbReference>
<dbReference type="EMBL" id="BMXF01000002">
    <property type="protein sequence ID" value="GHB70379.1"/>
    <property type="molecule type" value="Genomic_DNA"/>
</dbReference>
<comment type="function">
    <text evidence="8">NQR complex catalyzes the reduction of ubiquinone-1 to ubiquinol by two successive reactions, coupled with the transport of Na(+) ions from the cytoplasm to the periplasm. NqrA to NqrE are probably involved in the second step, the conversion of ubisemiquinone to ubiquinol.</text>
</comment>
<dbReference type="PANTHER" id="PTHR37839:SF1">
    <property type="entry name" value="NA(+)-TRANSLOCATING NADH-QUINONE REDUCTASE SUBUNIT A"/>
    <property type="match status" value="1"/>
</dbReference>
<keyword evidence="4 8" id="KW-0915">Sodium</keyword>
<evidence type="ECO:0000256" key="6">
    <source>
        <dbReference type="ARBA" id="ARBA00023075"/>
    </source>
</evidence>
<feature type="domain" description="NqrA N-terminal barrel-sandwich hybrid" evidence="9">
    <location>
        <begin position="8"/>
        <end position="97"/>
    </location>
</feature>
<dbReference type="GO" id="GO:0006814">
    <property type="term" value="P:sodium ion transport"/>
    <property type="evidence" value="ECO:0007669"/>
    <property type="project" value="UniProtKB-UniRule"/>
</dbReference>
<evidence type="ECO:0000256" key="2">
    <source>
        <dbReference type="ARBA" id="ARBA00022967"/>
    </source>
</evidence>
<dbReference type="EC" id="7.2.1.1" evidence="8"/>
<dbReference type="InterPro" id="IPR056147">
    <property type="entry name" value="NQRA_N"/>
</dbReference>
<evidence type="ECO:0000313" key="12">
    <source>
        <dbReference type="EMBL" id="GHB70379.1"/>
    </source>
</evidence>
<dbReference type="PANTHER" id="PTHR37839">
    <property type="entry name" value="NA(+)-TRANSLOCATING NADH-QUINONE REDUCTASE SUBUNIT A"/>
    <property type="match status" value="1"/>
</dbReference>
<dbReference type="Pfam" id="PF05896">
    <property type="entry name" value="NQRA_N"/>
    <property type="match status" value="1"/>
</dbReference>
<comment type="similarity">
    <text evidence="8">Belongs to the NqrA family.</text>
</comment>
<dbReference type="HAMAP" id="MF_00425">
    <property type="entry name" value="NqrA"/>
    <property type="match status" value="1"/>
</dbReference>
<dbReference type="InterPro" id="IPR056148">
    <property type="entry name" value="NQRA_2nd"/>
</dbReference>
<evidence type="ECO:0000256" key="7">
    <source>
        <dbReference type="ARBA" id="ARBA00023201"/>
    </source>
</evidence>
<dbReference type="GO" id="GO:0016655">
    <property type="term" value="F:oxidoreductase activity, acting on NAD(P)H, quinone or similar compound as acceptor"/>
    <property type="evidence" value="ECO:0007669"/>
    <property type="project" value="UniProtKB-UniRule"/>
</dbReference>
<dbReference type="InterPro" id="IPR008703">
    <property type="entry name" value="NqrA"/>
</dbReference>
<keyword evidence="5 8" id="KW-0406">Ion transport</keyword>
<evidence type="ECO:0000256" key="4">
    <source>
        <dbReference type="ARBA" id="ARBA00023053"/>
    </source>
</evidence>
<keyword evidence="1 8" id="KW-0813">Transport</keyword>
<evidence type="ECO:0000313" key="13">
    <source>
        <dbReference type="Proteomes" id="UP000598271"/>
    </source>
</evidence>
<keyword evidence="13" id="KW-1185">Reference proteome</keyword>
<evidence type="ECO:0000259" key="9">
    <source>
        <dbReference type="Pfam" id="PF05896"/>
    </source>
</evidence>
<evidence type="ECO:0000256" key="5">
    <source>
        <dbReference type="ARBA" id="ARBA00023065"/>
    </source>
</evidence>
<name>A0A8J3G949_9BACT</name>
<feature type="domain" description="Na(+)-translocating NADH-quinone reductase subunit A C-terminal" evidence="10">
    <location>
        <begin position="276"/>
        <end position="323"/>
    </location>
</feature>
<reference evidence="12 13" key="1">
    <citation type="journal article" date="2014" name="Int. J. Syst. Evol. Microbiol.">
        <title>Complete genome sequence of Corynebacterium casei LMG S-19264T (=DSM 44701T), isolated from a smear-ripened cheese.</title>
        <authorList>
            <consortium name="US DOE Joint Genome Institute (JGI-PGF)"/>
            <person name="Walter F."/>
            <person name="Albersmeier A."/>
            <person name="Kalinowski J."/>
            <person name="Ruckert C."/>
        </authorList>
    </citation>
    <scope>NUCLEOTIDE SEQUENCE [LARGE SCALE GENOMIC DNA]</scope>
    <source>
        <strain evidence="12 13">KCTC 12866</strain>
    </source>
</reference>
<keyword evidence="3 8" id="KW-0520">NAD</keyword>
<dbReference type="NCBIfam" id="TIGR01936">
    <property type="entry name" value="nqrA"/>
    <property type="match status" value="1"/>
</dbReference>
<evidence type="ECO:0000259" key="10">
    <source>
        <dbReference type="Pfam" id="PF11973"/>
    </source>
</evidence>
<evidence type="ECO:0000259" key="11">
    <source>
        <dbReference type="Pfam" id="PF24836"/>
    </source>
</evidence>
<dbReference type="Proteomes" id="UP000598271">
    <property type="component" value="Unassembled WGS sequence"/>
</dbReference>
<keyword evidence="2 8" id="KW-1278">Translocase</keyword>
<keyword evidence="7 8" id="KW-0739">Sodium transport</keyword>
<dbReference type="AlphaFoldDB" id="A0A8J3G949"/>
<comment type="caution">
    <text evidence="12">The sequence shown here is derived from an EMBL/GenBank/DDBJ whole genome shotgun (WGS) entry which is preliminary data.</text>
</comment>
<proteinExistence type="inferred from homology"/>
<protein>
    <recommendedName>
        <fullName evidence="8">Na(+)-translocating NADH-quinone reductase subunit A</fullName>
        <shortName evidence="8">Na(+)-NQR subunit A</shortName>
        <shortName evidence="8">Na(+)-translocating NQR subunit A</shortName>
        <ecNumber evidence="8">7.2.1.1</ecNumber>
    </recommendedName>
    <alternativeName>
        <fullName evidence="8">NQR complex subunit A</fullName>
    </alternativeName>
    <alternativeName>
        <fullName evidence="8">NQR-1 subunit A</fullName>
    </alternativeName>
</protein>
<feature type="domain" description="NqrA second alpha/beta" evidence="11">
    <location>
        <begin position="117"/>
        <end position="270"/>
    </location>
</feature>
<organism evidence="12 13">
    <name type="scientific">Persicitalea jodogahamensis</name>
    <dbReference type="NCBI Taxonomy" id="402147"/>
    <lineage>
        <taxon>Bacteria</taxon>
        <taxon>Pseudomonadati</taxon>
        <taxon>Bacteroidota</taxon>
        <taxon>Cytophagia</taxon>
        <taxon>Cytophagales</taxon>
        <taxon>Spirosomataceae</taxon>
        <taxon>Persicitalea</taxon>
    </lineage>
</organism>
<comment type="subunit">
    <text evidence="8">Composed of six subunits; NqrA, NqrB, NqrC, NqrD, NqrE and NqrF.</text>
</comment>